<proteinExistence type="predicted"/>
<keyword evidence="1" id="KW-1133">Transmembrane helix</keyword>
<name>A0A6S6TCZ6_9GAMM</name>
<evidence type="ECO:0000256" key="1">
    <source>
        <dbReference type="SAM" id="Phobius"/>
    </source>
</evidence>
<organism evidence="2">
    <name type="scientific">uncultured Thiotrichaceae bacterium</name>
    <dbReference type="NCBI Taxonomy" id="298394"/>
    <lineage>
        <taxon>Bacteria</taxon>
        <taxon>Pseudomonadati</taxon>
        <taxon>Pseudomonadota</taxon>
        <taxon>Gammaproteobacteria</taxon>
        <taxon>Thiotrichales</taxon>
        <taxon>Thiotrichaceae</taxon>
        <taxon>environmental samples</taxon>
    </lineage>
</organism>
<dbReference type="EMBL" id="CACVAT010000272">
    <property type="protein sequence ID" value="CAA6817055.1"/>
    <property type="molecule type" value="Genomic_DNA"/>
</dbReference>
<keyword evidence="1" id="KW-0472">Membrane</keyword>
<gene>
    <name evidence="2" type="ORF">HELGO_WM92835</name>
</gene>
<reference evidence="2" key="1">
    <citation type="submission" date="2020-01" db="EMBL/GenBank/DDBJ databases">
        <authorList>
            <person name="Meier V. D."/>
            <person name="Meier V D."/>
        </authorList>
    </citation>
    <scope>NUCLEOTIDE SEQUENCE</scope>
    <source>
        <strain evidence="2">HLG_WM_MAG_09</strain>
    </source>
</reference>
<dbReference type="AlphaFoldDB" id="A0A6S6TCZ6"/>
<accession>A0A6S6TCZ6</accession>
<feature type="transmembrane region" description="Helical" evidence="1">
    <location>
        <begin position="21"/>
        <end position="40"/>
    </location>
</feature>
<keyword evidence="1" id="KW-0812">Transmembrane</keyword>
<feature type="transmembrane region" description="Helical" evidence="1">
    <location>
        <begin position="55"/>
        <end position="78"/>
    </location>
</feature>
<evidence type="ECO:0000313" key="2">
    <source>
        <dbReference type="EMBL" id="CAA6817055.1"/>
    </source>
</evidence>
<protein>
    <submittedName>
        <fullName evidence="2">Uncharacterized protein</fullName>
    </submittedName>
</protein>
<sequence length="87" mass="10345">MSEKDKHWLYRKENKSKLWKVLGILLVLSLLPEFFMHHHAHFEDQGIHVDASWGFFAWFGFLSCAAMIVVTKLLGFLLKRKESYYND</sequence>